<comment type="caution">
    <text evidence="2">The sequence shown here is derived from an EMBL/GenBank/DDBJ whole genome shotgun (WGS) entry which is preliminary data.</text>
</comment>
<dbReference type="RefSeq" id="WP_163714107.1">
    <property type="nucleotide sequence ID" value="NZ_BLLA01000001.1"/>
</dbReference>
<dbReference type="EMBL" id="BLLA01000001">
    <property type="protein sequence ID" value="GFG98611.1"/>
    <property type="molecule type" value="Genomic_DNA"/>
</dbReference>
<dbReference type="SUPFAM" id="SSF51735">
    <property type="entry name" value="NAD(P)-binding Rossmann-fold domains"/>
    <property type="match status" value="1"/>
</dbReference>
<dbReference type="PANTHER" id="PTHR48079:SF6">
    <property type="entry name" value="NAD(P)-BINDING DOMAIN-CONTAINING PROTEIN-RELATED"/>
    <property type="match status" value="1"/>
</dbReference>
<dbReference type="GO" id="GO:0004029">
    <property type="term" value="F:aldehyde dehydrogenase (NAD+) activity"/>
    <property type="evidence" value="ECO:0007669"/>
    <property type="project" value="TreeGrafter"/>
</dbReference>
<proteinExistence type="predicted"/>
<evidence type="ECO:0000259" key="1">
    <source>
        <dbReference type="SMART" id="SM00822"/>
    </source>
</evidence>
<evidence type="ECO:0000313" key="3">
    <source>
        <dbReference type="Proteomes" id="UP000465301"/>
    </source>
</evidence>
<dbReference type="Proteomes" id="UP000465301">
    <property type="component" value="Unassembled WGS sequence"/>
</dbReference>
<dbReference type="InterPro" id="IPR051783">
    <property type="entry name" value="NAD(P)-dependent_oxidoreduct"/>
</dbReference>
<sequence>MRIAVTGGTGYLGAHTVRALIEAGHEVKLLAAPTDPGAVLDRLRALGPVTVLTGDVRSAATIEELLAGTDALLHAAGVVGTDERRAQLMWDVNAYATEAILTRAVDRALDPVVLVSSYSALFPPPDGIISHDSPPAHGRSAYAKTKGYADRVARRLQQTGAPVVVTYPSSVVGPAFGTAAGVTEQGWAPIVRWAVAPKLRGGMQMVDVRDVAEVHARIMRAGRGPHRYVCGGQLLTFDEMIDALEEGLGRRVRRVPLSPKLLRGVGRLADVAGRYVALGDGLSYEAALLLTAATPTDDSKTVGDLGITWRSPKAAIVESLRVGRGDGRDQQLRDPVA</sequence>
<keyword evidence="3" id="KW-1185">Reference proteome</keyword>
<dbReference type="SMART" id="SM00822">
    <property type="entry name" value="PKS_KR"/>
    <property type="match status" value="1"/>
</dbReference>
<dbReference type="Pfam" id="PF01370">
    <property type="entry name" value="Epimerase"/>
    <property type="match status" value="1"/>
</dbReference>
<protein>
    <submittedName>
        <fullName evidence="2">Oxidoreductase</fullName>
    </submittedName>
</protein>
<dbReference type="InterPro" id="IPR036291">
    <property type="entry name" value="NAD(P)-bd_dom_sf"/>
</dbReference>
<dbReference type="PANTHER" id="PTHR48079">
    <property type="entry name" value="PROTEIN YEEZ"/>
    <property type="match status" value="1"/>
</dbReference>
<reference evidence="2 3" key="1">
    <citation type="journal article" date="2019" name="Emerg. Microbes Infect.">
        <title>Comprehensive subspecies identification of 175 nontuberculous mycobacteria species based on 7547 genomic profiles.</title>
        <authorList>
            <person name="Matsumoto Y."/>
            <person name="Kinjo T."/>
            <person name="Motooka D."/>
            <person name="Nabeya D."/>
            <person name="Jung N."/>
            <person name="Uechi K."/>
            <person name="Horii T."/>
            <person name="Iida T."/>
            <person name="Fujita J."/>
            <person name="Nakamura S."/>
        </authorList>
    </citation>
    <scope>NUCLEOTIDE SEQUENCE [LARGE SCALE GENOMIC DNA]</scope>
    <source>
        <strain evidence="2 3">JCM 30726</strain>
    </source>
</reference>
<gene>
    <name evidence="2" type="ORF">MTIM_44900</name>
</gene>
<name>A0A7I9ZCB7_9MYCO</name>
<organism evidence="2 3">
    <name type="scientific">Mycobacterium timonense</name>
    <dbReference type="NCBI Taxonomy" id="701043"/>
    <lineage>
        <taxon>Bacteria</taxon>
        <taxon>Bacillati</taxon>
        <taxon>Actinomycetota</taxon>
        <taxon>Actinomycetes</taxon>
        <taxon>Mycobacteriales</taxon>
        <taxon>Mycobacteriaceae</taxon>
        <taxon>Mycobacterium</taxon>
        <taxon>Mycobacterium avium complex (MAC)</taxon>
    </lineage>
</organism>
<dbReference type="InterPro" id="IPR057326">
    <property type="entry name" value="KR_dom"/>
</dbReference>
<dbReference type="Gene3D" id="3.40.50.720">
    <property type="entry name" value="NAD(P)-binding Rossmann-like Domain"/>
    <property type="match status" value="1"/>
</dbReference>
<feature type="domain" description="Ketoreductase" evidence="1">
    <location>
        <begin position="4"/>
        <end position="182"/>
    </location>
</feature>
<accession>A0A7I9ZCB7</accession>
<dbReference type="GO" id="GO:0005737">
    <property type="term" value="C:cytoplasm"/>
    <property type="evidence" value="ECO:0007669"/>
    <property type="project" value="TreeGrafter"/>
</dbReference>
<evidence type="ECO:0000313" key="2">
    <source>
        <dbReference type="EMBL" id="GFG98611.1"/>
    </source>
</evidence>
<dbReference type="AlphaFoldDB" id="A0A7I9ZCB7"/>
<dbReference type="InterPro" id="IPR001509">
    <property type="entry name" value="Epimerase_deHydtase"/>
</dbReference>